<dbReference type="Gene3D" id="3.30.420.10">
    <property type="entry name" value="Ribonuclease H-like superfamily/Ribonuclease H"/>
    <property type="match status" value="1"/>
</dbReference>
<reference evidence="3" key="1">
    <citation type="journal article" date="2020" name="Stud. Mycol.">
        <title>101 Dothideomycetes genomes: a test case for predicting lifestyles and emergence of pathogens.</title>
        <authorList>
            <person name="Haridas S."/>
            <person name="Albert R."/>
            <person name="Binder M."/>
            <person name="Bloem J."/>
            <person name="Labutti K."/>
            <person name="Salamov A."/>
            <person name="Andreopoulos B."/>
            <person name="Baker S."/>
            <person name="Barry K."/>
            <person name="Bills G."/>
            <person name="Bluhm B."/>
            <person name="Cannon C."/>
            <person name="Castanera R."/>
            <person name="Culley D."/>
            <person name="Daum C."/>
            <person name="Ezra D."/>
            <person name="Gonzalez J."/>
            <person name="Henrissat B."/>
            <person name="Kuo A."/>
            <person name="Liang C."/>
            <person name="Lipzen A."/>
            <person name="Lutzoni F."/>
            <person name="Magnuson J."/>
            <person name="Mondo S."/>
            <person name="Nolan M."/>
            <person name="Ohm R."/>
            <person name="Pangilinan J."/>
            <person name="Park H.-J."/>
            <person name="Ramirez L."/>
            <person name="Alfaro M."/>
            <person name="Sun H."/>
            <person name="Tritt A."/>
            <person name="Yoshinaga Y."/>
            <person name="Zwiers L.-H."/>
            <person name="Turgeon B."/>
            <person name="Goodwin S."/>
            <person name="Spatafora J."/>
            <person name="Crous P."/>
            <person name="Grigoriev I."/>
        </authorList>
    </citation>
    <scope>NUCLEOTIDE SEQUENCE</scope>
    <source>
        <strain evidence="3">CBS 161.51</strain>
    </source>
</reference>
<dbReference type="InterPro" id="IPR036397">
    <property type="entry name" value="RNaseH_sf"/>
</dbReference>
<gene>
    <name evidence="4" type="ORF">EJ02DRAFT_410866</name>
    <name evidence="3" type="ORF">EJ02DRAFT_439655</name>
</gene>
<dbReference type="InterPro" id="IPR038717">
    <property type="entry name" value="Tc1-like_DDE_dom"/>
</dbReference>
<keyword evidence="5" id="KW-1185">Reference proteome</keyword>
<dbReference type="Pfam" id="PF13358">
    <property type="entry name" value="DDE_3"/>
    <property type="match status" value="1"/>
</dbReference>
<dbReference type="AlphaFoldDB" id="A0A6A5SBF7"/>
<evidence type="ECO:0000259" key="2">
    <source>
        <dbReference type="Pfam" id="PF13358"/>
    </source>
</evidence>
<evidence type="ECO:0000313" key="3">
    <source>
        <dbReference type="EMBL" id="KAF1934777.1"/>
    </source>
</evidence>
<evidence type="ECO:0000256" key="1">
    <source>
        <dbReference type="SAM" id="MobiDB-lite"/>
    </source>
</evidence>
<protein>
    <recommendedName>
        <fullName evidence="2">Tc1-like transposase DDE domain-containing protein</fullName>
    </recommendedName>
</protein>
<dbReference type="OrthoDB" id="5410741at2759"/>
<feature type="compositionally biased region" description="Basic and acidic residues" evidence="1">
    <location>
        <begin position="41"/>
        <end position="64"/>
    </location>
</feature>
<accession>A0A6A5SBF7</accession>
<dbReference type="GO" id="GO:0003676">
    <property type="term" value="F:nucleic acid binding"/>
    <property type="evidence" value="ECO:0007669"/>
    <property type="project" value="InterPro"/>
</dbReference>
<dbReference type="EMBL" id="ML976375">
    <property type="protein sequence ID" value="KAF1934777.1"/>
    <property type="molecule type" value="Genomic_DNA"/>
</dbReference>
<evidence type="ECO:0000313" key="5">
    <source>
        <dbReference type="Proteomes" id="UP000800038"/>
    </source>
</evidence>
<feature type="region of interest" description="Disordered" evidence="1">
    <location>
        <begin position="1"/>
        <end position="71"/>
    </location>
</feature>
<sequence length="285" mass="33737">MFKASKQKKITASQAAGRIAYSNDHKDKPVQGFWDGVQFTDEAHLDPGDLPDERILRPEGERNNPENVVDKQPFQGNAVHFAAWVNYYEKQRFLTFYNDEYDDVVPVKPLPKPRRRPTTETDNEYTKRVAQWEAEKARQPKIEKPGNSMRAVYYVEKILPSYAHDYNCLIARSNELRPQVPRKYRFYWYIVEDNDPSHGTYNKESLPAIYRAEHGIRRLKHPSNSPDLNPIEGIWNIIKMRVKQRLYELNTIQDMKEALQEEWEKVTQDNIQKRINELPDRLYQV</sequence>
<dbReference type="Proteomes" id="UP000800038">
    <property type="component" value="Unassembled WGS sequence"/>
</dbReference>
<proteinExistence type="predicted"/>
<organism evidence="3 5">
    <name type="scientific">Clathrospora elynae</name>
    <dbReference type="NCBI Taxonomy" id="706981"/>
    <lineage>
        <taxon>Eukaryota</taxon>
        <taxon>Fungi</taxon>
        <taxon>Dikarya</taxon>
        <taxon>Ascomycota</taxon>
        <taxon>Pezizomycotina</taxon>
        <taxon>Dothideomycetes</taxon>
        <taxon>Pleosporomycetidae</taxon>
        <taxon>Pleosporales</taxon>
        <taxon>Diademaceae</taxon>
        <taxon>Clathrospora</taxon>
    </lineage>
</organism>
<name>A0A6A5SBF7_9PLEO</name>
<evidence type="ECO:0000313" key="4">
    <source>
        <dbReference type="EMBL" id="KAF1938169.1"/>
    </source>
</evidence>
<feature type="domain" description="Tc1-like transposase DDE" evidence="2">
    <location>
        <begin position="187"/>
        <end position="246"/>
    </location>
</feature>
<dbReference type="EMBL" id="ML976112">
    <property type="protein sequence ID" value="KAF1938169.1"/>
    <property type="molecule type" value="Genomic_DNA"/>
</dbReference>